<keyword evidence="2" id="KW-0732">Signal</keyword>
<dbReference type="RefSeq" id="WP_093008010.1">
    <property type="nucleotide sequence ID" value="NZ_FNZZ01000008.1"/>
</dbReference>
<keyword evidence="1" id="KW-0472">Membrane</keyword>
<gene>
    <name evidence="3" type="ORF">SAMN05216382_3139</name>
</gene>
<keyword evidence="1" id="KW-1133">Transmembrane helix</keyword>
<keyword evidence="4" id="KW-1185">Reference proteome</keyword>
<dbReference type="AlphaFoldDB" id="A0A1H7V047"/>
<proteinExistence type="predicted"/>
<sequence>MFSKYFAAVAASALIAAPVAAAPTNPASSLSVTKSVRAATPSTGKSEIAAGGSGLIIAIVAAAAVIVGIIIIADDDNDSDSN</sequence>
<feature type="chain" id="PRO_5011536806" evidence="2">
    <location>
        <begin position="22"/>
        <end position="82"/>
    </location>
</feature>
<keyword evidence="1" id="KW-0812">Transmembrane</keyword>
<evidence type="ECO:0000313" key="4">
    <source>
        <dbReference type="Proteomes" id="UP000199214"/>
    </source>
</evidence>
<protein>
    <submittedName>
        <fullName evidence="3">Uncharacterized protein</fullName>
    </submittedName>
</protein>
<accession>A0A1H7V047</accession>
<evidence type="ECO:0000256" key="1">
    <source>
        <dbReference type="SAM" id="Phobius"/>
    </source>
</evidence>
<evidence type="ECO:0000313" key="3">
    <source>
        <dbReference type="EMBL" id="SEM02572.1"/>
    </source>
</evidence>
<dbReference type="EMBL" id="FNZZ01000008">
    <property type="protein sequence ID" value="SEM02572.1"/>
    <property type="molecule type" value="Genomic_DNA"/>
</dbReference>
<name>A0A1H7V047_9SPHN</name>
<feature type="signal peptide" evidence="2">
    <location>
        <begin position="1"/>
        <end position="21"/>
    </location>
</feature>
<dbReference type="Proteomes" id="UP000199214">
    <property type="component" value="Unassembled WGS sequence"/>
</dbReference>
<evidence type="ECO:0000256" key="2">
    <source>
        <dbReference type="SAM" id="SignalP"/>
    </source>
</evidence>
<reference evidence="4" key="1">
    <citation type="submission" date="2016-10" db="EMBL/GenBank/DDBJ databases">
        <authorList>
            <person name="Varghese N."/>
            <person name="Submissions S."/>
        </authorList>
    </citation>
    <scope>NUCLEOTIDE SEQUENCE [LARGE SCALE GENOMIC DNA]</scope>
    <source>
        <strain evidence="4">JS21-1</strain>
    </source>
</reference>
<feature type="transmembrane region" description="Helical" evidence="1">
    <location>
        <begin position="48"/>
        <end position="73"/>
    </location>
</feature>
<organism evidence="3 4">
    <name type="scientific">Sphingomonas palmae</name>
    <dbReference type="NCBI Taxonomy" id="1855283"/>
    <lineage>
        <taxon>Bacteria</taxon>
        <taxon>Pseudomonadati</taxon>
        <taxon>Pseudomonadota</taxon>
        <taxon>Alphaproteobacteria</taxon>
        <taxon>Sphingomonadales</taxon>
        <taxon>Sphingomonadaceae</taxon>
        <taxon>Sphingomonas</taxon>
    </lineage>
</organism>